<comment type="caution">
    <text evidence="3">The sequence shown here is derived from an EMBL/GenBank/DDBJ whole genome shotgun (WGS) entry which is preliminary data.</text>
</comment>
<feature type="compositionally biased region" description="Low complexity" evidence="2">
    <location>
        <begin position="50"/>
        <end position="61"/>
    </location>
</feature>
<feature type="region of interest" description="Disordered" evidence="2">
    <location>
        <begin position="412"/>
        <end position="431"/>
    </location>
</feature>
<evidence type="ECO:0000256" key="2">
    <source>
        <dbReference type="SAM" id="MobiDB-lite"/>
    </source>
</evidence>
<feature type="region of interest" description="Disordered" evidence="2">
    <location>
        <begin position="19"/>
        <end position="61"/>
    </location>
</feature>
<sequence length="901" mass="102674">MFQDIDDVLDEDADIEMIVKDRGNSEKGGSTPETVSTARPDISAARQEVSTAKPKTPSTTTTLFDDEDVTIADTLKSLKMDQDQIERDAEVALKIQEDLNKEAKAERERQKEASKAALAEMYDEVQAQIDVDHELAVRLTLEEQEKYTAEERFTHAQLKRSEDDEKRIGSRKKRAAGVPDDNKAIYYETLDVKSPIVDCESQVLGTNKASDVHVYKLTRIDGSYRRFSTFSRMLEVLDREDVLDLDKIIMEWFPANDPEVSMNMFIEKRYPLTKEIHEKMLSSRLEAATKKHQDDHAQHAIWVNVKMFLEGSKLTKDDLESQLHDEFEHFHQNKGDTIHDCYVWFTKLLNDMQNIKMTMPSMQLNSKFVNNMLPEWGRFMTAEKLNRGLKELNYDKLNQAIVQDDKVVVQSVQGRQKKGQGNNPRDAGVAGNGGVQNQVGNANPGQARQIKCYNCNDKMLMMQAQENGVVLDEEQLMFLAGGHDTAIDEDVESHRFKIWHLMWIMCFKLMNVMHLILMLMRLCCLILMTSFDYRLNPLYSIKECSSCRALYTTDYCCSDGSLGDKIICDLDKTPDLSQQPPHNYPECRNPVDGIFCHQCTCELCGNGAHYCYNCSPKVLIVPNPEPFNNQTVKELPPTVPSFDPTCYFEDGNSFTYDSTSNLVHDSPNVFDPPLQLPFYFCGNDARYGHYCTPQIDSLFDDFADELTLLKSIPSGINETDCDPEEETHFIKRLLYDNSSPRPLEEFVFENSDTAIDSLMEEIDLSFTPDDPMPSGVEEDCYESERDILILEELLRNNSLSFPKNESFHFDIPSSSRPFAKPPDGNSGILNVKVMGDISEHKVPIPRLMSTQPTVVPNQEKSPDLLSHLGHEAFQLSSECPMMIDGKNTPILDVPFFHFYPL</sequence>
<accession>A0A6L2LDH1</accession>
<evidence type="ECO:0000256" key="1">
    <source>
        <dbReference type="SAM" id="Coils"/>
    </source>
</evidence>
<name>A0A6L2LDH1_TANCI</name>
<feature type="compositionally biased region" description="Polar residues" evidence="2">
    <location>
        <begin position="27"/>
        <end position="37"/>
    </location>
</feature>
<keyword evidence="1" id="KW-0175">Coiled coil</keyword>
<protein>
    <submittedName>
        <fullName evidence="3">Integrase, catalytic region, zinc finger, CCHC-type, peptidase aspartic, catalytic</fullName>
    </submittedName>
</protein>
<dbReference type="AlphaFoldDB" id="A0A6L2LDH1"/>
<reference evidence="3" key="1">
    <citation type="journal article" date="2019" name="Sci. Rep.">
        <title>Draft genome of Tanacetum cinerariifolium, the natural source of mosquito coil.</title>
        <authorList>
            <person name="Yamashiro T."/>
            <person name="Shiraishi A."/>
            <person name="Satake H."/>
            <person name="Nakayama K."/>
        </authorList>
    </citation>
    <scope>NUCLEOTIDE SEQUENCE</scope>
</reference>
<evidence type="ECO:0000313" key="3">
    <source>
        <dbReference type="EMBL" id="GEU59758.1"/>
    </source>
</evidence>
<organism evidence="3">
    <name type="scientific">Tanacetum cinerariifolium</name>
    <name type="common">Dalmatian daisy</name>
    <name type="synonym">Chrysanthemum cinerariifolium</name>
    <dbReference type="NCBI Taxonomy" id="118510"/>
    <lineage>
        <taxon>Eukaryota</taxon>
        <taxon>Viridiplantae</taxon>
        <taxon>Streptophyta</taxon>
        <taxon>Embryophyta</taxon>
        <taxon>Tracheophyta</taxon>
        <taxon>Spermatophyta</taxon>
        <taxon>Magnoliopsida</taxon>
        <taxon>eudicotyledons</taxon>
        <taxon>Gunneridae</taxon>
        <taxon>Pentapetalae</taxon>
        <taxon>asterids</taxon>
        <taxon>campanulids</taxon>
        <taxon>Asterales</taxon>
        <taxon>Asteraceae</taxon>
        <taxon>Asteroideae</taxon>
        <taxon>Anthemideae</taxon>
        <taxon>Anthemidinae</taxon>
        <taxon>Tanacetum</taxon>
    </lineage>
</organism>
<proteinExistence type="predicted"/>
<dbReference type="EMBL" id="BKCJ010004224">
    <property type="protein sequence ID" value="GEU59758.1"/>
    <property type="molecule type" value="Genomic_DNA"/>
</dbReference>
<feature type="coiled-coil region" evidence="1">
    <location>
        <begin position="86"/>
        <end position="120"/>
    </location>
</feature>
<gene>
    <name evidence="3" type="ORF">Tci_031736</name>
</gene>